<sequence>MTSMLDTPIVSIFDLMVERHIRLREELKDAVTNGTTPTRRPKAERGAADGKKSLPKPKPSPMKWPLPEEPEFMSPTPANAITAAHLTKKHTTLKIQPPIEKEVIKKLVEKMSNGPGKTRTVTPRHTQSSKKTSAKSSKTVVIAPRRRKVAGQGSFRVKPKLSKTSSTQLKRTPLSARRTEAAAKDASPQGKTKTKKNSTERTGPQMRNTRSVDPLGNADAPVSKRWRL</sequence>
<feature type="region of interest" description="Disordered" evidence="1">
    <location>
        <begin position="110"/>
        <end position="228"/>
    </location>
</feature>
<dbReference type="KEGG" id="dya:Dyak_GE18227"/>
<proteinExistence type="predicted"/>
<dbReference type="OrthoDB" id="7872207at2759"/>
<evidence type="ECO:0000313" key="2">
    <source>
        <dbReference type="EMBL" id="EDW87525.1"/>
    </source>
</evidence>
<dbReference type="OMA" id="YDMLMKR"/>
<reference evidence="2 3" key="2">
    <citation type="journal article" date="2007" name="PLoS Biol.">
        <title>Principles of genome evolution in the Drosophila melanogaster species group.</title>
        <authorList>
            <person name="Ranz J.M."/>
            <person name="Maurin D."/>
            <person name="Chan Y.S."/>
            <person name="von Grotthuss M."/>
            <person name="Hillier L.W."/>
            <person name="Roote J."/>
            <person name="Ashburner M."/>
            <person name="Bergman C.M."/>
        </authorList>
    </citation>
    <scope>NUCLEOTIDE SEQUENCE [LARGE SCALE GENOMIC DNA]</scope>
    <source>
        <strain evidence="3">Tai18E2 / Tucson 14021-0261.01</strain>
    </source>
</reference>
<dbReference type="AlphaFoldDB" id="B4NXV4"/>
<dbReference type="PhylomeDB" id="B4NXV4"/>
<keyword evidence="3" id="KW-1185">Reference proteome</keyword>
<gene>
    <name evidence="2" type="primary">Dyak\GE18227</name>
    <name evidence="2" type="synonym">dyak_GLEANR_2020</name>
    <name evidence="2" type="synonym">GE18227</name>
    <name evidence="2" type="ORF">Dyak_GE18227</name>
</gene>
<feature type="compositionally biased region" description="Polar residues" evidence="1">
    <location>
        <begin position="200"/>
        <end position="211"/>
    </location>
</feature>
<organism evidence="2 3">
    <name type="scientific">Drosophila yakuba</name>
    <name type="common">Fruit fly</name>
    <dbReference type="NCBI Taxonomy" id="7245"/>
    <lineage>
        <taxon>Eukaryota</taxon>
        <taxon>Metazoa</taxon>
        <taxon>Ecdysozoa</taxon>
        <taxon>Arthropoda</taxon>
        <taxon>Hexapoda</taxon>
        <taxon>Insecta</taxon>
        <taxon>Pterygota</taxon>
        <taxon>Neoptera</taxon>
        <taxon>Endopterygota</taxon>
        <taxon>Diptera</taxon>
        <taxon>Brachycera</taxon>
        <taxon>Muscomorpha</taxon>
        <taxon>Ephydroidea</taxon>
        <taxon>Drosophilidae</taxon>
        <taxon>Drosophila</taxon>
        <taxon>Sophophora</taxon>
    </lineage>
</organism>
<dbReference type="HOGENOM" id="CLU_1246524_0_0_1"/>
<name>B4NXV4_DROYA</name>
<feature type="compositionally biased region" description="Low complexity" evidence="1">
    <location>
        <begin position="129"/>
        <end position="139"/>
    </location>
</feature>
<reference evidence="2 3" key="1">
    <citation type="journal article" date="2007" name="Nature">
        <title>Evolution of genes and genomes on the Drosophila phylogeny.</title>
        <authorList>
            <consortium name="Drosophila 12 Genomes Consortium"/>
            <person name="Clark A.G."/>
            <person name="Eisen M.B."/>
            <person name="Smith D.R."/>
            <person name="Bergman C.M."/>
            <person name="Oliver B."/>
            <person name="Markow T.A."/>
            <person name="Kaufman T.C."/>
            <person name="Kellis M."/>
            <person name="Gelbart W."/>
            <person name="Iyer V.N."/>
            <person name="Pollard D.A."/>
            <person name="Sackton T.B."/>
            <person name="Larracuente A.M."/>
            <person name="Singh N.D."/>
            <person name="Abad J.P."/>
            <person name="Abt D.N."/>
            <person name="Adryan B."/>
            <person name="Aguade M."/>
            <person name="Akashi H."/>
            <person name="Anderson W.W."/>
            <person name="Aquadro C.F."/>
            <person name="Ardell D.H."/>
            <person name="Arguello R."/>
            <person name="Artieri C.G."/>
            <person name="Barbash D.A."/>
            <person name="Barker D."/>
            <person name="Barsanti P."/>
            <person name="Batterham P."/>
            <person name="Batzoglou S."/>
            <person name="Begun D."/>
            <person name="Bhutkar A."/>
            <person name="Blanco E."/>
            <person name="Bosak S.A."/>
            <person name="Bradley R.K."/>
            <person name="Brand A.D."/>
            <person name="Brent M.R."/>
            <person name="Brooks A.N."/>
            <person name="Brown R.H."/>
            <person name="Butlin R.K."/>
            <person name="Caggese C."/>
            <person name="Calvi B.R."/>
            <person name="Bernardo de Carvalho A."/>
            <person name="Caspi A."/>
            <person name="Castrezana S."/>
            <person name="Celniker S.E."/>
            <person name="Chang J.L."/>
            <person name="Chapple C."/>
            <person name="Chatterji S."/>
            <person name="Chinwalla A."/>
            <person name="Civetta A."/>
            <person name="Clifton S.W."/>
            <person name="Comeron J.M."/>
            <person name="Costello J.C."/>
            <person name="Coyne J.A."/>
            <person name="Daub J."/>
            <person name="David R.G."/>
            <person name="Delcher A.L."/>
            <person name="Delehaunty K."/>
            <person name="Do C.B."/>
            <person name="Ebling H."/>
            <person name="Edwards K."/>
            <person name="Eickbush T."/>
            <person name="Evans J.D."/>
            <person name="Filipski A."/>
            <person name="Findeiss S."/>
            <person name="Freyhult E."/>
            <person name="Fulton L."/>
            <person name="Fulton R."/>
            <person name="Garcia A.C."/>
            <person name="Gardiner A."/>
            <person name="Garfield D.A."/>
            <person name="Garvin B.E."/>
            <person name="Gibson G."/>
            <person name="Gilbert D."/>
            <person name="Gnerre S."/>
            <person name="Godfrey J."/>
            <person name="Good R."/>
            <person name="Gotea V."/>
            <person name="Gravely B."/>
            <person name="Greenberg A.J."/>
            <person name="Griffiths-Jones S."/>
            <person name="Gross S."/>
            <person name="Guigo R."/>
            <person name="Gustafson E.A."/>
            <person name="Haerty W."/>
            <person name="Hahn M.W."/>
            <person name="Halligan D.L."/>
            <person name="Halpern A.L."/>
            <person name="Halter G.M."/>
            <person name="Han M.V."/>
            <person name="Heger A."/>
            <person name="Hillier L."/>
            <person name="Hinrichs A.S."/>
            <person name="Holmes I."/>
            <person name="Hoskins R.A."/>
            <person name="Hubisz M.J."/>
            <person name="Hultmark D."/>
            <person name="Huntley M.A."/>
            <person name="Jaffe D.B."/>
            <person name="Jagadeeshan S."/>
            <person name="Jeck W.R."/>
            <person name="Johnson J."/>
            <person name="Jones C.D."/>
            <person name="Jordan W.C."/>
            <person name="Karpen G.H."/>
            <person name="Kataoka E."/>
            <person name="Keightley P.D."/>
            <person name="Kheradpour P."/>
            <person name="Kirkness E.F."/>
            <person name="Koerich L.B."/>
            <person name="Kristiansen K."/>
            <person name="Kudrna D."/>
            <person name="Kulathinal R.J."/>
            <person name="Kumar S."/>
            <person name="Kwok R."/>
            <person name="Lander E."/>
            <person name="Langley C.H."/>
            <person name="Lapoint R."/>
            <person name="Lazzaro B.P."/>
            <person name="Lee S.J."/>
            <person name="Levesque L."/>
            <person name="Li R."/>
            <person name="Lin C.F."/>
            <person name="Lin M.F."/>
            <person name="Lindblad-Toh K."/>
            <person name="Llopart A."/>
            <person name="Long M."/>
            <person name="Low L."/>
            <person name="Lozovsky E."/>
            <person name="Lu J."/>
            <person name="Luo M."/>
            <person name="Machado C.A."/>
            <person name="Makalowski W."/>
            <person name="Marzo M."/>
            <person name="Matsuda M."/>
            <person name="Matzkin L."/>
            <person name="McAllister B."/>
            <person name="McBride C.S."/>
            <person name="McKernan B."/>
            <person name="McKernan K."/>
            <person name="Mendez-Lago M."/>
            <person name="Minx P."/>
            <person name="Mollenhauer M.U."/>
            <person name="Montooth K."/>
            <person name="Mount S.M."/>
            <person name="Mu X."/>
            <person name="Myers E."/>
            <person name="Negre B."/>
            <person name="Newfeld S."/>
            <person name="Nielsen R."/>
            <person name="Noor M.A."/>
            <person name="O'Grady P."/>
            <person name="Pachter L."/>
            <person name="Papaceit M."/>
            <person name="Parisi M.J."/>
            <person name="Parisi M."/>
            <person name="Parts L."/>
            <person name="Pedersen J.S."/>
            <person name="Pesole G."/>
            <person name="Phillippy A.M."/>
            <person name="Ponting C.P."/>
            <person name="Pop M."/>
            <person name="Porcelli D."/>
            <person name="Powell J.R."/>
            <person name="Prohaska S."/>
            <person name="Pruitt K."/>
            <person name="Puig M."/>
            <person name="Quesneville H."/>
            <person name="Ram K.R."/>
            <person name="Rand D."/>
            <person name="Rasmussen M.D."/>
            <person name="Reed L.K."/>
            <person name="Reenan R."/>
            <person name="Reily A."/>
            <person name="Remington K.A."/>
            <person name="Rieger T.T."/>
            <person name="Ritchie M.G."/>
            <person name="Robin C."/>
            <person name="Rogers Y.H."/>
            <person name="Rohde C."/>
            <person name="Rozas J."/>
            <person name="Rubenfield M.J."/>
            <person name="Ruiz A."/>
            <person name="Russo S."/>
            <person name="Salzberg S.L."/>
            <person name="Sanchez-Gracia A."/>
            <person name="Saranga D.J."/>
            <person name="Sato H."/>
            <person name="Schaeffer S.W."/>
            <person name="Schatz M.C."/>
            <person name="Schlenke T."/>
            <person name="Schwartz R."/>
            <person name="Segarra C."/>
            <person name="Singh R.S."/>
            <person name="Sirot L."/>
            <person name="Sirota M."/>
            <person name="Sisneros N.B."/>
            <person name="Smith C.D."/>
            <person name="Smith T.F."/>
            <person name="Spieth J."/>
            <person name="Stage D.E."/>
            <person name="Stark A."/>
            <person name="Stephan W."/>
            <person name="Strausberg R.L."/>
            <person name="Strempel S."/>
            <person name="Sturgill D."/>
            <person name="Sutton G."/>
            <person name="Sutton G.G."/>
            <person name="Tao W."/>
            <person name="Teichmann S."/>
            <person name="Tobari Y.N."/>
            <person name="Tomimura Y."/>
            <person name="Tsolas J.M."/>
            <person name="Valente V.L."/>
            <person name="Venter E."/>
            <person name="Venter J.C."/>
            <person name="Vicario S."/>
            <person name="Vieira F.G."/>
            <person name="Vilella A.J."/>
            <person name="Villasante A."/>
            <person name="Walenz B."/>
            <person name="Wang J."/>
            <person name="Wasserman M."/>
            <person name="Watts T."/>
            <person name="Wilson D."/>
            <person name="Wilson R.K."/>
            <person name="Wing R.A."/>
            <person name="Wolfner M.F."/>
            <person name="Wong A."/>
            <person name="Wong G.K."/>
            <person name="Wu C.I."/>
            <person name="Wu G."/>
            <person name="Yamamoto D."/>
            <person name="Yang H.P."/>
            <person name="Yang S.P."/>
            <person name="Yorke J.A."/>
            <person name="Yoshida K."/>
            <person name="Zdobnov E."/>
            <person name="Zhang P."/>
            <person name="Zhang Y."/>
            <person name="Zimin A.V."/>
            <person name="Baldwin J."/>
            <person name="Abdouelleil A."/>
            <person name="Abdulkadir J."/>
            <person name="Abebe A."/>
            <person name="Abera B."/>
            <person name="Abreu J."/>
            <person name="Acer S.C."/>
            <person name="Aftuck L."/>
            <person name="Alexander A."/>
            <person name="An P."/>
            <person name="Anderson E."/>
            <person name="Anderson S."/>
            <person name="Arachi H."/>
            <person name="Azer M."/>
            <person name="Bachantsang P."/>
            <person name="Barry A."/>
            <person name="Bayul T."/>
            <person name="Berlin A."/>
            <person name="Bessette D."/>
            <person name="Bloom T."/>
            <person name="Blye J."/>
            <person name="Boguslavskiy L."/>
            <person name="Bonnet C."/>
            <person name="Boukhgalter B."/>
            <person name="Bourzgui I."/>
            <person name="Brown A."/>
            <person name="Cahill P."/>
            <person name="Channer S."/>
            <person name="Cheshatsang Y."/>
            <person name="Chuda L."/>
            <person name="Citroen M."/>
            <person name="Collymore A."/>
            <person name="Cooke P."/>
            <person name="Costello M."/>
            <person name="D'Aco K."/>
            <person name="Daza R."/>
            <person name="De Haan G."/>
            <person name="DeGray S."/>
            <person name="DeMaso C."/>
            <person name="Dhargay N."/>
            <person name="Dooley K."/>
            <person name="Dooley E."/>
            <person name="Doricent M."/>
            <person name="Dorje P."/>
            <person name="Dorjee K."/>
            <person name="Dupes A."/>
            <person name="Elong R."/>
            <person name="Falk J."/>
            <person name="Farina A."/>
            <person name="Faro S."/>
            <person name="Ferguson D."/>
            <person name="Fisher S."/>
            <person name="Foley C.D."/>
            <person name="Franke A."/>
            <person name="Friedrich D."/>
            <person name="Gadbois L."/>
            <person name="Gearin G."/>
            <person name="Gearin C.R."/>
            <person name="Giannoukos G."/>
            <person name="Goode T."/>
            <person name="Graham J."/>
            <person name="Grandbois E."/>
            <person name="Grewal S."/>
            <person name="Gyaltsen K."/>
            <person name="Hafez N."/>
            <person name="Hagos B."/>
            <person name="Hall J."/>
            <person name="Henson C."/>
            <person name="Hollinger A."/>
            <person name="Honan T."/>
            <person name="Huard M.D."/>
            <person name="Hughes L."/>
            <person name="Hurhula B."/>
            <person name="Husby M.E."/>
            <person name="Kamat A."/>
            <person name="Kanga B."/>
            <person name="Kashin S."/>
            <person name="Khazanovich D."/>
            <person name="Kisner P."/>
            <person name="Lance K."/>
            <person name="Lara M."/>
            <person name="Lee W."/>
            <person name="Lennon N."/>
            <person name="Letendre F."/>
            <person name="LeVine R."/>
            <person name="Lipovsky A."/>
            <person name="Liu X."/>
            <person name="Liu J."/>
            <person name="Liu S."/>
            <person name="Lokyitsang T."/>
            <person name="Lokyitsang Y."/>
            <person name="Lubonja R."/>
            <person name="Lui A."/>
            <person name="MacDonald P."/>
            <person name="Magnisalis V."/>
            <person name="Maru K."/>
            <person name="Matthews C."/>
            <person name="McCusker W."/>
            <person name="McDonough S."/>
            <person name="Mehta T."/>
            <person name="Meldrim J."/>
            <person name="Meneus L."/>
            <person name="Mihai O."/>
            <person name="Mihalev A."/>
            <person name="Mihova T."/>
            <person name="Mittelman R."/>
            <person name="Mlenga V."/>
            <person name="Montmayeur A."/>
            <person name="Mulrain L."/>
            <person name="Navidi A."/>
            <person name="Naylor J."/>
            <person name="Negash T."/>
            <person name="Nguyen T."/>
            <person name="Nguyen N."/>
            <person name="Nicol R."/>
            <person name="Norbu C."/>
            <person name="Norbu N."/>
            <person name="Novod N."/>
            <person name="O'Neill B."/>
            <person name="Osman S."/>
            <person name="Markiewicz E."/>
            <person name="Oyono O.L."/>
            <person name="Patti C."/>
            <person name="Phunkhang P."/>
            <person name="Pierre F."/>
            <person name="Priest M."/>
            <person name="Raghuraman S."/>
            <person name="Rege F."/>
            <person name="Reyes R."/>
            <person name="Rise C."/>
            <person name="Rogov P."/>
            <person name="Ross K."/>
            <person name="Ryan E."/>
            <person name="Settipalli S."/>
            <person name="Shea T."/>
            <person name="Sherpa N."/>
            <person name="Shi L."/>
            <person name="Shih D."/>
            <person name="Sparrow T."/>
            <person name="Spaulding J."/>
            <person name="Stalker J."/>
            <person name="Stange-Thomann N."/>
            <person name="Stavropoulos S."/>
            <person name="Stone C."/>
            <person name="Strader C."/>
            <person name="Tesfaye S."/>
            <person name="Thomson T."/>
            <person name="Thoulutsang Y."/>
            <person name="Thoulutsang D."/>
            <person name="Topham K."/>
            <person name="Topping I."/>
            <person name="Tsamla T."/>
            <person name="Vassiliev H."/>
            <person name="Vo A."/>
            <person name="Wangchuk T."/>
            <person name="Wangdi T."/>
            <person name="Weiand M."/>
            <person name="Wilkinson J."/>
            <person name="Wilson A."/>
            <person name="Yadav S."/>
            <person name="Young G."/>
            <person name="Yu Q."/>
            <person name="Zembek L."/>
            <person name="Zhong D."/>
            <person name="Zimmer A."/>
            <person name="Zwirko Z."/>
            <person name="Jaffe D.B."/>
            <person name="Alvarez P."/>
            <person name="Brockman W."/>
            <person name="Butler J."/>
            <person name="Chin C."/>
            <person name="Gnerre S."/>
            <person name="Grabherr M."/>
            <person name="Kleber M."/>
            <person name="Mauceli E."/>
            <person name="MacCallum I."/>
        </authorList>
    </citation>
    <scope>NUCLEOTIDE SEQUENCE [LARGE SCALE GENOMIC DNA]</scope>
    <source>
        <strain evidence="3">Tai18E2 / Tucson 14021-0261.01</strain>
    </source>
</reference>
<feature type="compositionally biased region" description="Basic and acidic residues" evidence="1">
    <location>
        <begin position="41"/>
        <end position="52"/>
    </location>
</feature>
<evidence type="ECO:0000256" key="1">
    <source>
        <dbReference type="SAM" id="MobiDB-lite"/>
    </source>
</evidence>
<accession>B4NXV4</accession>
<protein>
    <submittedName>
        <fullName evidence="2">Uncharacterized protein</fullName>
    </submittedName>
</protein>
<dbReference type="Proteomes" id="UP000002282">
    <property type="component" value="Chromosome 2L"/>
</dbReference>
<dbReference type="EMBL" id="CM000157">
    <property type="protein sequence ID" value="EDW87525.1"/>
    <property type="molecule type" value="Genomic_DNA"/>
</dbReference>
<feature type="region of interest" description="Disordered" evidence="1">
    <location>
        <begin position="28"/>
        <end position="76"/>
    </location>
</feature>
<evidence type="ECO:0000313" key="3">
    <source>
        <dbReference type="Proteomes" id="UP000002282"/>
    </source>
</evidence>